<evidence type="ECO:0000256" key="12">
    <source>
        <dbReference type="ARBA" id="ARBA00023157"/>
    </source>
</evidence>
<keyword evidence="11" id="KW-0130">Cell adhesion</keyword>
<feature type="domain" description="EGF-like" evidence="14">
    <location>
        <begin position="32"/>
        <end position="71"/>
    </location>
</feature>
<evidence type="ECO:0000256" key="2">
    <source>
        <dbReference type="ARBA" id="ARBA00009738"/>
    </source>
</evidence>
<keyword evidence="7" id="KW-0732">Signal</keyword>
<feature type="domain" description="EGF-like" evidence="14">
    <location>
        <begin position="102"/>
        <end position="140"/>
    </location>
</feature>
<keyword evidence="16" id="KW-1185">Reference proteome</keyword>
<organism evidence="15 16">
    <name type="scientific">Fregetta grallaria</name>
    <name type="common">White-bellied storm-petrel</name>
    <name type="synonym">Procellaria grallaria</name>
    <dbReference type="NCBI Taxonomy" id="79628"/>
    <lineage>
        <taxon>Eukaryota</taxon>
        <taxon>Metazoa</taxon>
        <taxon>Chordata</taxon>
        <taxon>Craniata</taxon>
        <taxon>Vertebrata</taxon>
        <taxon>Euteleostomi</taxon>
        <taxon>Archelosauria</taxon>
        <taxon>Archosauria</taxon>
        <taxon>Dinosauria</taxon>
        <taxon>Saurischia</taxon>
        <taxon>Theropoda</taxon>
        <taxon>Coelurosauria</taxon>
        <taxon>Aves</taxon>
        <taxon>Neognathae</taxon>
        <taxon>Neoaves</taxon>
        <taxon>Aequornithes</taxon>
        <taxon>Procellariiformes</taxon>
        <taxon>Hydrobatidae</taxon>
        <taxon>Fregetta</taxon>
    </lineage>
</organism>
<dbReference type="FunFam" id="2.10.25.10:FF:000476">
    <property type="entry name" value="nephronectin isoform X1"/>
    <property type="match status" value="1"/>
</dbReference>
<evidence type="ECO:0000256" key="13">
    <source>
        <dbReference type="PROSITE-ProRule" id="PRU00076"/>
    </source>
</evidence>
<dbReference type="FunFam" id="2.10.25.10:FF:000653">
    <property type="entry name" value="Putative Fibrillin-1"/>
    <property type="match status" value="1"/>
</dbReference>
<dbReference type="InterPro" id="IPR001881">
    <property type="entry name" value="EGF-like_Ca-bd_dom"/>
</dbReference>
<dbReference type="InterPro" id="IPR000152">
    <property type="entry name" value="EGF-type_Asp/Asn_hydroxyl_site"/>
</dbReference>
<keyword evidence="6 13" id="KW-0245">EGF-like domain</keyword>
<dbReference type="PROSITE" id="PS01187">
    <property type="entry name" value="EGF_CA"/>
    <property type="match status" value="2"/>
</dbReference>
<dbReference type="InterPro" id="IPR052235">
    <property type="entry name" value="Nephronectin_domain"/>
</dbReference>
<dbReference type="Proteomes" id="UP000563060">
    <property type="component" value="Unassembled WGS sequence"/>
</dbReference>
<evidence type="ECO:0000256" key="8">
    <source>
        <dbReference type="ARBA" id="ARBA00022737"/>
    </source>
</evidence>
<reference evidence="15 16" key="1">
    <citation type="submission" date="2019-09" db="EMBL/GenBank/DDBJ databases">
        <title>Bird 10,000 Genomes (B10K) Project - Family phase.</title>
        <authorList>
            <person name="Zhang G."/>
        </authorList>
    </citation>
    <scope>NUCLEOTIDE SEQUENCE [LARGE SCALE GENOMIC DNA]</scope>
    <source>
        <strain evidence="15">B10K-DU-006-09</strain>
        <tissue evidence="15">Muscle</tissue>
    </source>
</reference>
<comment type="subcellular location">
    <subcellularLocation>
        <location evidence="1">Secreted</location>
        <location evidence="1">Extracellular space</location>
        <location evidence="1">Extracellular matrix</location>
    </subcellularLocation>
</comment>
<evidence type="ECO:0000256" key="9">
    <source>
        <dbReference type="ARBA" id="ARBA00022782"/>
    </source>
</evidence>
<keyword evidence="4" id="KW-0964">Secreted</keyword>
<evidence type="ECO:0000256" key="1">
    <source>
        <dbReference type="ARBA" id="ARBA00004498"/>
    </source>
</evidence>
<evidence type="ECO:0000256" key="6">
    <source>
        <dbReference type="ARBA" id="ARBA00022536"/>
    </source>
</evidence>
<comment type="caution">
    <text evidence="13">Lacks conserved residue(s) required for the propagation of feature annotation.</text>
</comment>
<feature type="non-terminal residue" evidence="15">
    <location>
        <position position="1"/>
    </location>
</feature>
<dbReference type="InterPro" id="IPR049883">
    <property type="entry name" value="NOTCH1_EGF-like"/>
</dbReference>
<keyword evidence="8" id="KW-0677">Repeat</keyword>
<dbReference type="AlphaFoldDB" id="A0A7L3YTI3"/>
<evidence type="ECO:0000313" key="16">
    <source>
        <dbReference type="Proteomes" id="UP000563060"/>
    </source>
</evidence>
<dbReference type="PANTHER" id="PTHR24050:SF24">
    <property type="entry name" value="EPIDERMAL GROWTH FACTOR-LIKE PROTEIN 6"/>
    <property type="match status" value="1"/>
</dbReference>
<keyword evidence="3" id="KW-0217">Developmental protein</keyword>
<evidence type="ECO:0000256" key="11">
    <source>
        <dbReference type="ARBA" id="ARBA00022889"/>
    </source>
</evidence>
<protein>
    <submittedName>
        <fullName evidence="15">EGFL6 protein</fullName>
    </submittedName>
</protein>
<dbReference type="PROSITE" id="PS50026">
    <property type="entry name" value="EGF_3"/>
    <property type="match status" value="3"/>
</dbReference>
<evidence type="ECO:0000256" key="10">
    <source>
        <dbReference type="ARBA" id="ARBA00022837"/>
    </source>
</evidence>
<evidence type="ECO:0000256" key="7">
    <source>
        <dbReference type="ARBA" id="ARBA00022729"/>
    </source>
</evidence>
<evidence type="ECO:0000256" key="3">
    <source>
        <dbReference type="ARBA" id="ARBA00022473"/>
    </source>
</evidence>
<dbReference type="Pfam" id="PF07645">
    <property type="entry name" value="EGF_CA"/>
    <property type="match status" value="2"/>
</dbReference>
<dbReference type="EMBL" id="VZZT01000628">
    <property type="protein sequence ID" value="NXW04056.1"/>
    <property type="molecule type" value="Genomic_DNA"/>
</dbReference>
<proteinExistence type="inferred from homology"/>
<evidence type="ECO:0000256" key="4">
    <source>
        <dbReference type="ARBA" id="ARBA00022525"/>
    </source>
</evidence>
<dbReference type="PROSITE" id="PS01186">
    <property type="entry name" value="EGF_2"/>
    <property type="match status" value="2"/>
</dbReference>
<dbReference type="SUPFAM" id="SSF57196">
    <property type="entry name" value="EGF/Laminin"/>
    <property type="match status" value="1"/>
</dbReference>
<keyword evidence="10" id="KW-0106">Calcium</keyword>
<accession>A0A7L3YTI3</accession>
<sequence>AICGHGCKYGECMGPNKCKCFPGFTGKTCNQDLNECGLKPRPCEHRCMNTHGSYKCYCLNGYMLLPDGTCANQTIPVQIPTSSCFPGLLSMDLTSIPSPALDIDECSTGKAVCSHNRRCVNTFGSYYCKCQLGYELKYVSGHYDCVDVNECVTNTHRCNLHAECLNTEGSFKCKCKQGYRGNGFDCA</sequence>
<dbReference type="SMART" id="SM00179">
    <property type="entry name" value="EGF_CA"/>
    <property type="match status" value="3"/>
</dbReference>
<dbReference type="SMART" id="SM00181">
    <property type="entry name" value="EGF"/>
    <property type="match status" value="4"/>
</dbReference>
<dbReference type="CDD" id="cd00054">
    <property type="entry name" value="EGF_CA"/>
    <property type="match status" value="2"/>
</dbReference>
<comment type="similarity">
    <text evidence="2">Belongs to the nephronectin family.</text>
</comment>
<gene>
    <name evidence="15" type="primary">Egfl6_0</name>
    <name evidence="15" type="ORF">FREGRA_R00845</name>
</gene>
<dbReference type="InterPro" id="IPR018097">
    <property type="entry name" value="EGF_Ca-bd_CS"/>
</dbReference>
<name>A0A7L3YTI3_FREGA</name>
<dbReference type="InterPro" id="IPR009030">
    <property type="entry name" value="Growth_fac_rcpt_cys_sf"/>
</dbReference>
<dbReference type="FunFam" id="2.10.25.10:FF:000038">
    <property type="entry name" value="Fibrillin 2"/>
    <property type="match status" value="1"/>
</dbReference>
<keyword evidence="9" id="KW-0221">Differentiation</keyword>
<dbReference type="SUPFAM" id="SSF57184">
    <property type="entry name" value="Growth factor receptor domain"/>
    <property type="match status" value="1"/>
</dbReference>
<feature type="non-terminal residue" evidence="15">
    <location>
        <position position="187"/>
    </location>
</feature>
<dbReference type="Gene3D" id="2.10.25.10">
    <property type="entry name" value="Laminin"/>
    <property type="match status" value="4"/>
</dbReference>
<dbReference type="GO" id="GO:0005509">
    <property type="term" value="F:calcium ion binding"/>
    <property type="evidence" value="ECO:0007669"/>
    <property type="project" value="InterPro"/>
</dbReference>
<dbReference type="InterPro" id="IPR024731">
    <property type="entry name" value="NELL2-like_EGF"/>
</dbReference>
<dbReference type="PROSITE" id="PS00010">
    <property type="entry name" value="ASX_HYDROXYL"/>
    <property type="match status" value="3"/>
</dbReference>
<dbReference type="GO" id="GO:0007155">
    <property type="term" value="P:cell adhesion"/>
    <property type="evidence" value="ECO:0007669"/>
    <property type="project" value="UniProtKB-KW"/>
</dbReference>
<evidence type="ECO:0000313" key="15">
    <source>
        <dbReference type="EMBL" id="NXW04056.1"/>
    </source>
</evidence>
<feature type="domain" description="EGF-like" evidence="14">
    <location>
        <begin position="147"/>
        <end position="185"/>
    </location>
</feature>
<dbReference type="InterPro" id="IPR000742">
    <property type="entry name" value="EGF"/>
</dbReference>
<evidence type="ECO:0000259" key="14">
    <source>
        <dbReference type="PROSITE" id="PS50026"/>
    </source>
</evidence>
<dbReference type="GO" id="GO:0030154">
    <property type="term" value="P:cell differentiation"/>
    <property type="evidence" value="ECO:0007669"/>
    <property type="project" value="UniProtKB-KW"/>
</dbReference>
<dbReference type="Pfam" id="PF12947">
    <property type="entry name" value="EGF_3"/>
    <property type="match status" value="1"/>
</dbReference>
<dbReference type="PANTHER" id="PTHR24050">
    <property type="entry name" value="PA14 DOMAIN-CONTAINING PROTEIN"/>
    <property type="match status" value="1"/>
</dbReference>
<comment type="caution">
    <text evidence="15">The sequence shown here is derived from an EMBL/GenBank/DDBJ whole genome shotgun (WGS) entry which is preliminary data.</text>
</comment>
<evidence type="ECO:0000256" key="5">
    <source>
        <dbReference type="ARBA" id="ARBA00022530"/>
    </source>
</evidence>
<keyword evidence="12" id="KW-1015">Disulfide bond</keyword>
<keyword evidence="5" id="KW-0272">Extracellular matrix</keyword>